<proteinExistence type="predicted"/>
<name>A0A0U9H7P9_9BACI</name>
<dbReference type="GO" id="GO:0003677">
    <property type="term" value="F:DNA binding"/>
    <property type="evidence" value="ECO:0007669"/>
    <property type="project" value="InterPro"/>
</dbReference>
<dbReference type="AlphaFoldDB" id="A0A0U9H7P9"/>
<dbReference type="Proteomes" id="UP000052946">
    <property type="component" value="Unassembled WGS sequence"/>
</dbReference>
<comment type="caution">
    <text evidence="2">The sequence shown here is derived from an EMBL/GenBank/DDBJ whole genome shotgun (WGS) entry which is preliminary data.</text>
</comment>
<reference evidence="2 3" key="2">
    <citation type="journal article" date="2016" name="Genome Announc.">
        <title>Draft Genome Sequence of Oceanobacillus picturae Heshi-B3, Isolated from Fermented Rice Bran in a Traditional Japanese Seafood Dish.</title>
        <authorList>
            <person name="Akuzawa S."/>
            <person name="Nagaoka J."/>
            <person name="Kanekatsu M."/>
            <person name="Kanesaki Y."/>
            <person name="Suzuki T."/>
        </authorList>
    </citation>
    <scope>NUCLEOTIDE SEQUENCE [LARGE SCALE GENOMIC DNA]</scope>
    <source>
        <strain evidence="2 3">Heshi-B3</strain>
    </source>
</reference>
<dbReference type="RefSeq" id="WP_058950500.1">
    <property type="nucleotide sequence ID" value="NZ_BBXV01000029.1"/>
</dbReference>
<dbReference type="SUPFAM" id="SSF47413">
    <property type="entry name" value="lambda repressor-like DNA-binding domains"/>
    <property type="match status" value="1"/>
</dbReference>
<protein>
    <recommendedName>
        <fullName evidence="1">HTH cro/C1-type domain-containing protein</fullName>
    </recommendedName>
</protein>
<evidence type="ECO:0000313" key="2">
    <source>
        <dbReference type="EMBL" id="GAQ18511.1"/>
    </source>
</evidence>
<reference evidence="3" key="1">
    <citation type="submission" date="2015-07" db="EMBL/GenBank/DDBJ databases">
        <title>Draft Genome Sequence of Oceanobacillus picturae Heshi-B3 that Was Isolated from Fermented Rice Bran with Aging Salted Mackerel, Which Was Named Heshiko as Traditional Fermented Seafood in Japan.</title>
        <authorList>
            <person name="Akuzawa S."/>
            <person name="Nakagawa J."/>
            <person name="Kanekatsu T."/>
            <person name="Kanesaki Y."/>
            <person name="Suzuki T."/>
        </authorList>
    </citation>
    <scope>NUCLEOTIDE SEQUENCE [LARGE SCALE GENOMIC DNA]</scope>
    <source>
        <strain evidence="3">Heshi-B3</strain>
    </source>
</reference>
<dbReference type="Gene3D" id="1.10.260.40">
    <property type="entry name" value="lambda repressor-like DNA-binding domains"/>
    <property type="match status" value="1"/>
</dbReference>
<gene>
    <name evidence="2" type="ORF">OPHB3_2452</name>
</gene>
<accession>A0A0U9H7P9</accession>
<dbReference type="InterPro" id="IPR001387">
    <property type="entry name" value="Cro/C1-type_HTH"/>
</dbReference>
<dbReference type="InterPro" id="IPR010982">
    <property type="entry name" value="Lambda_DNA-bd_dom_sf"/>
</dbReference>
<dbReference type="Pfam" id="PF13443">
    <property type="entry name" value="HTH_26"/>
    <property type="match status" value="1"/>
</dbReference>
<sequence length="78" mass="9291">MYVKSNLKTLLDEKSISIRELERRIGKLFPDDKSQHVKFETLRRLYNDDTKQYHRETIAKVCVALNISIDDLLILIRE</sequence>
<feature type="domain" description="HTH cro/C1-type" evidence="1">
    <location>
        <begin position="41"/>
        <end position="76"/>
    </location>
</feature>
<organism evidence="2 3">
    <name type="scientific">Oceanobacillus picturae</name>
    <dbReference type="NCBI Taxonomy" id="171693"/>
    <lineage>
        <taxon>Bacteria</taxon>
        <taxon>Bacillati</taxon>
        <taxon>Bacillota</taxon>
        <taxon>Bacilli</taxon>
        <taxon>Bacillales</taxon>
        <taxon>Bacillaceae</taxon>
        <taxon>Oceanobacillus</taxon>
    </lineage>
</organism>
<dbReference type="OrthoDB" id="2456072at2"/>
<dbReference type="EMBL" id="BBXV01000029">
    <property type="protein sequence ID" value="GAQ18511.1"/>
    <property type="molecule type" value="Genomic_DNA"/>
</dbReference>
<evidence type="ECO:0000313" key="3">
    <source>
        <dbReference type="Proteomes" id="UP000052946"/>
    </source>
</evidence>
<evidence type="ECO:0000259" key="1">
    <source>
        <dbReference type="Pfam" id="PF13443"/>
    </source>
</evidence>